<evidence type="ECO:0000313" key="2">
    <source>
        <dbReference type="Proteomes" id="UP000182975"/>
    </source>
</evidence>
<dbReference type="EMBL" id="FOEC01000003">
    <property type="protein sequence ID" value="SEO61115.1"/>
    <property type="molecule type" value="Genomic_DNA"/>
</dbReference>
<dbReference type="Gene3D" id="3.40.50.620">
    <property type="entry name" value="HUPs"/>
    <property type="match status" value="1"/>
</dbReference>
<accession>A0A1H8R3S2</accession>
<keyword evidence="2" id="KW-1185">Reference proteome</keyword>
<dbReference type="InterPro" id="IPR014729">
    <property type="entry name" value="Rossmann-like_a/b/a_fold"/>
</dbReference>
<evidence type="ECO:0000313" key="1">
    <source>
        <dbReference type="EMBL" id="SEO61115.1"/>
    </source>
</evidence>
<sequence>MSETINILWTGGWDSTFRLLELSQVEGLSIRPIYIRDHGRPGMAHELAAMCSILPQVRDIARARVLDVELYDRDAICRDFPNKGVSDAYGRLKEEFGLGYQYETFALLCEGLGIRAECAVENSPRSKAKRAIDAQCLLVPCDDGPRGRFRVVSKGASSDAATVFGQFDFGMLGVSKVEAKRVARESGWMPIMRRTWFCHAPLNGKPCGTCNPCKDAMAEGMRWRMPLSSRLRYHAWHLRTAAAKLRQSRTD</sequence>
<dbReference type="AlphaFoldDB" id="A0A1H8R3S2"/>
<protein>
    <submittedName>
        <fullName evidence="1">7-cyano-7-deazaguanine synthase</fullName>
    </submittedName>
</protein>
<organism evidence="1 2">
    <name type="scientific">Denitrobacterium detoxificans</name>
    <dbReference type="NCBI Taxonomy" id="79604"/>
    <lineage>
        <taxon>Bacteria</taxon>
        <taxon>Bacillati</taxon>
        <taxon>Actinomycetota</taxon>
        <taxon>Coriobacteriia</taxon>
        <taxon>Eggerthellales</taxon>
        <taxon>Eggerthellaceae</taxon>
        <taxon>Denitrobacterium</taxon>
    </lineage>
</organism>
<dbReference type="Proteomes" id="UP000182975">
    <property type="component" value="Unassembled WGS sequence"/>
</dbReference>
<proteinExistence type="predicted"/>
<reference evidence="2" key="1">
    <citation type="submission" date="2016-10" db="EMBL/GenBank/DDBJ databases">
        <authorList>
            <person name="Varghese N."/>
        </authorList>
    </citation>
    <scope>NUCLEOTIDE SEQUENCE [LARGE SCALE GENOMIC DNA]</scope>
    <source>
        <strain evidence="2">DSM 21843</strain>
    </source>
</reference>
<name>A0A1H8R3S2_9ACTN</name>
<gene>
    <name evidence="1" type="ORF">SAMN02910314_00651</name>
</gene>
<dbReference type="STRING" id="79604.AAY81_03315"/>